<accession>A0A5N6QBH5</accession>
<proteinExistence type="predicted"/>
<evidence type="ECO:0000313" key="2">
    <source>
        <dbReference type="Proteomes" id="UP000327013"/>
    </source>
</evidence>
<dbReference type="Proteomes" id="UP000327013">
    <property type="component" value="Chromosome 1"/>
</dbReference>
<keyword evidence="2" id="KW-1185">Reference proteome</keyword>
<dbReference type="EMBL" id="CM017321">
    <property type="protein sequence ID" value="KAE7996535.1"/>
    <property type="molecule type" value="Genomic_DNA"/>
</dbReference>
<protein>
    <submittedName>
        <fullName evidence="1">Uncharacterized protein</fullName>
    </submittedName>
</protein>
<dbReference type="AlphaFoldDB" id="A0A5N6QBH5"/>
<gene>
    <name evidence="1" type="ORF">FH972_001250</name>
</gene>
<sequence>METQFSVEAKSFEFSVVEGALGGGKKEGLLRCCILGILCTASCLRQWRSYCGALISTIWIEVELNKVMAFFEATISPSGASPLAEKKIGKKAWLGLRFDPALHDGERSLLVEGTPLYADAVRSVASSSASFGEQLDKNRHVGELELGPSLDMGLPNAGFASPEVQFVGSSTVSLDVAGAPTFVPPRLEDPASCDSKVIICCPEFDDLPNKSS</sequence>
<organism evidence="1 2">
    <name type="scientific">Carpinus fangiana</name>
    <dbReference type="NCBI Taxonomy" id="176857"/>
    <lineage>
        <taxon>Eukaryota</taxon>
        <taxon>Viridiplantae</taxon>
        <taxon>Streptophyta</taxon>
        <taxon>Embryophyta</taxon>
        <taxon>Tracheophyta</taxon>
        <taxon>Spermatophyta</taxon>
        <taxon>Magnoliopsida</taxon>
        <taxon>eudicotyledons</taxon>
        <taxon>Gunneridae</taxon>
        <taxon>Pentapetalae</taxon>
        <taxon>rosids</taxon>
        <taxon>fabids</taxon>
        <taxon>Fagales</taxon>
        <taxon>Betulaceae</taxon>
        <taxon>Carpinus</taxon>
    </lineage>
</organism>
<evidence type="ECO:0000313" key="1">
    <source>
        <dbReference type="EMBL" id="KAE7996535.1"/>
    </source>
</evidence>
<reference evidence="1 2" key="1">
    <citation type="submission" date="2019-06" db="EMBL/GenBank/DDBJ databases">
        <title>A chromosomal-level reference genome of Carpinus fangiana (Coryloideae, Betulaceae).</title>
        <authorList>
            <person name="Yang X."/>
            <person name="Wang Z."/>
            <person name="Zhang L."/>
            <person name="Hao G."/>
            <person name="Liu J."/>
            <person name="Yang Y."/>
        </authorList>
    </citation>
    <scope>NUCLEOTIDE SEQUENCE [LARGE SCALE GENOMIC DNA]</scope>
    <source>
        <strain evidence="1">Cfa_2016G</strain>
        <tissue evidence="1">Leaf</tissue>
    </source>
</reference>
<name>A0A5N6QBH5_9ROSI</name>